<sequence length="156" mass="17957">MMNAVDKYSTDIIADNEMIIAVDDVVKKDYDSAVVRIKKALARLKSTGHVEKYAEYLNILGLVYEIENDESKAFECYLESLATAEIIRSRDLKAMVYSNIGSSYSKMGRDKEAQRYFNDARDEYDSSSEKSEECHKSWVMFDYINHAINDRYVALS</sequence>
<name>A0A0M6WSW8_9FIRM</name>
<dbReference type="Pfam" id="PF13181">
    <property type="entry name" value="TPR_8"/>
    <property type="match status" value="1"/>
</dbReference>
<reference evidence="3" key="1">
    <citation type="submission" date="2015-05" db="EMBL/GenBank/DDBJ databases">
        <authorList>
            <consortium name="Pathogen Informatics"/>
        </authorList>
    </citation>
    <scope>NUCLEOTIDE SEQUENCE [LARGE SCALE GENOMIC DNA]</scope>
    <source>
        <strain evidence="3">T1-815</strain>
    </source>
</reference>
<dbReference type="RefSeq" id="WP_306778363.1">
    <property type="nucleotide sequence ID" value="NZ_CVRQ01000026.1"/>
</dbReference>
<dbReference type="EMBL" id="CVRQ01000026">
    <property type="protein sequence ID" value="CRL40780.1"/>
    <property type="molecule type" value="Genomic_DNA"/>
</dbReference>
<dbReference type="Proteomes" id="UP000049472">
    <property type="component" value="Unassembled WGS sequence"/>
</dbReference>
<dbReference type="AlphaFoldDB" id="A0A0M6WSW8"/>
<dbReference type="SMART" id="SM00028">
    <property type="entry name" value="TPR"/>
    <property type="match status" value="2"/>
</dbReference>
<dbReference type="InterPro" id="IPR019734">
    <property type="entry name" value="TPR_rpt"/>
</dbReference>
<evidence type="ECO:0000256" key="1">
    <source>
        <dbReference type="PROSITE-ProRule" id="PRU00339"/>
    </source>
</evidence>
<dbReference type="SUPFAM" id="SSF48452">
    <property type="entry name" value="TPR-like"/>
    <property type="match status" value="1"/>
</dbReference>
<keyword evidence="3" id="KW-1185">Reference proteome</keyword>
<accession>A0A0M6WSW8</accession>
<feature type="repeat" description="TPR" evidence="1">
    <location>
        <begin position="94"/>
        <end position="127"/>
    </location>
</feature>
<dbReference type="Gene3D" id="1.25.40.10">
    <property type="entry name" value="Tetratricopeptide repeat domain"/>
    <property type="match status" value="1"/>
</dbReference>
<dbReference type="PROSITE" id="PS50005">
    <property type="entry name" value="TPR"/>
    <property type="match status" value="1"/>
</dbReference>
<keyword evidence="1" id="KW-0802">TPR repeat</keyword>
<evidence type="ECO:0000313" key="3">
    <source>
        <dbReference type="Proteomes" id="UP000049472"/>
    </source>
</evidence>
<gene>
    <name evidence="2" type="ORF">T1815_24801</name>
</gene>
<organism evidence="2 3">
    <name type="scientific">Agathobacter rectalis</name>
    <dbReference type="NCBI Taxonomy" id="39491"/>
    <lineage>
        <taxon>Bacteria</taxon>
        <taxon>Bacillati</taxon>
        <taxon>Bacillota</taxon>
        <taxon>Clostridia</taxon>
        <taxon>Lachnospirales</taxon>
        <taxon>Lachnospiraceae</taxon>
        <taxon>Agathobacter</taxon>
    </lineage>
</organism>
<evidence type="ECO:0000313" key="2">
    <source>
        <dbReference type="EMBL" id="CRL40780.1"/>
    </source>
</evidence>
<protein>
    <submittedName>
        <fullName evidence="2">Uncharacterized protein</fullName>
    </submittedName>
</protein>
<proteinExistence type="predicted"/>
<dbReference type="InterPro" id="IPR011990">
    <property type="entry name" value="TPR-like_helical_dom_sf"/>
</dbReference>